<feature type="compositionally biased region" description="Basic and acidic residues" evidence="1">
    <location>
        <begin position="21"/>
        <end position="38"/>
    </location>
</feature>
<evidence type="ECO:0000313" key="3">
    <source>
        <dbReference type="EMBL" id="MBR7890003.1"/>
    </source>
</evidence>
<evidence type="ECO:0000256" key="2">
    <source>
        <dbReference type="SAM" id="Phobius"/>
    </source>
</evidence>
<organism evidence="3 4">
    <name type="scientific">Marinomonas vulgaris</name>
    <dbReference type="NCBI Taxonomy" id="2823372"/>
    <lineage>
        <taxon>Bacteria</taxon>
        <taxon>Pseudomonadati</taxon>
        <taxon>Pseudomonadota</taxon>
        <taxon>Gammaproteobacteria</taxon>
        <taxon>Oceanospirillales</taxon>
        <taxon>Oceanospirillaceae</taxon>
        <taxon>Marinomonas</taxon>
    </lineage>
</organism>
<dbReference type="Pfam" id="PF04375">
    <property type="entry name" value="HemX"/>
    <property type="match status" value="1"/>
</dbReference>
<accession>A0ABS5HEE1</accession>
<keyword evidence="2" id="KW-0472">Membrane</keyword>
<dbReference type="InterPro" id="IPR007470">
    <property type="entry name" value="HemX"/>
</dbReference>
<keyword evidence="4" id="KW-1185">Reference proteome</keyword>
<feature type="transmembrane region" description="Helical" evidence="2">
    <location>
        <begin position="43"/>
        <end position="64"/>
    </location>
</feature>
<keyword evidence="3" id="KW-0808">Transferase</keyword>
<dbReference type="EMBL" id="JAGSSV010000026">
    <property type="protein sequence ID" value="MBR7890003.1"/>
    <property type="molecule type" value="Genomic_DNA"/>
</dbReference>
<dbReference type="GO" id="GO:0032259">
    <property type="term" value="P:methylation"/>
    <property type="evidence" value="ECO:0007669"/>
    <property type="project" value="UniProtKB-KW"/>
</dbReference>
<dbReference type="GO" id="GO:0004851">
    <property type="term" value="F:uroporphyrin-III C-methyltransferase activity"/>
    <property type="evidence" value="ECO:0007669"/>
    <property type="project" value="UniProtKB-EC"/>
</dbReference>
<keyword evidence="2" id="KW-1133">Transmembrane helix</keyword>
<dbReference type="RefSeq" id="WP_211537427.1">
    <property type="nucleotide sequence ID" value="NZ_JAGSSV010000026.1"/>
</dbReference>
<gene>
    <name evidence="3" type="ORF">J9B83_13880</name>
</gene>
<feature type="compositionally biased region" description="Basic and acidic residues" evidence="1">
    <location>
        <begin position="1"/>
        <end position="13"/>
    </location>
</feature>
<protein>
    <submittedName>
        <fullName evidence="3">Uroporphyrinogen-III C-methyltransferase</fullName>
        <ecNumber evidence="3">2.1.1.107</ecNumber>
    </submittedName>
</protein>
<feature type="compositionally biased region" description="Low complexity" evidence="1">
    <location>
        <begin position="442"/>
        <end position="456"/>
    </location>
</feature>
<evidence type="ECO:0000313" key="4">
    <source>
        <dbReference type="Proteomes" id="UP000679722"/>
    </source>
</evidence>
<dbReference type="PANTHER" id="PTHR38043:SF1">
    <property type="entry name" value="PROTEIN HEMX"/>
    <property type="match status" value="1"/>
</dbReference>
<feature type="compositionally biased region" description="Polar residues" evidence="1">
    <location>
        <begin position="411"/>
        <end position="424"/>
    </location>
</feature>
<keyword evidence="2" id="KW-0812">Transmembrane</keyword>
<evidence type="ECO:0000256" key="1">
    <source>
        <dbReference type="SAM" id="MobiDB-lite"/>
    </source>
</evidence>
<dbReference type="PANTHER" id="PTHR38043">
    <property type="entry name" value="PROTEIN HEMX"/>
    <property type="match status" value="1"/>
</dbReference>
<dbReference type="Proteomes" id="UP000679722">
    <property type="component" value="Unassembled WGS sequence"/>
</dbReference>
<keyword evidence="3" id="KW-0489">Methyltransferase</keyword>
<feature type="region of interest" description="Disordered" evidence="1">
    <location>
        <begin position="1"/>
        <end position="38"/>
    </location>
</feature>
<feature type="region of interest" description="Disordered" evidence="1">
    <location>
        <begin position="379"/>
        <end position="456"/>
    </location>
</feature>
<comment type="caution">
    <text evidence="3">The sequence shown here is derived from an EMBL/GenBank/DDBJ whole genome shotgun (WGS) entry which is preliminary data.</text>
</comment>
<proteinExistence type="predicted"/>
<reference evidence="4" key="1">
    <citation type="submission" date="2023-07" db="EMBL/GenBank/DDBJ databases">
        <title>Marinomonas vulgaris A79, complete genome.</title>
        <authorList>
            <person name="Ying J.-J."/>
        </authorList>
    </citation>
    <scope>NUCLEOTIDE SEQUENCE [LARGE SCALE GENOMIC DNA]</scope>
    <source>
        <strain evidence="4">A79</strain>
    </source>
</reference>
<name>A0ABS5HEE1_9GAMM</name>
<dbReference type="EC" id="2.1.1.107" evidence="3"/>
<sequence length="456" mass="50693">MTENNKPETRPDNDTDSAPAIEKKTSKPSFEGRKTHLDAPNKTLPFVAVGLSVVALACSGWLYFQSTQHILERDIQTLSRQQAQFERQLDTNATSRAQLNQLTEQVQRSIQAGNQQNRQLVTQLAQQDEKVLALETKLSRLNNTTKEDWKLAEAEYLIRLANQRLLLESDSDSAATLLINADDILNELEDPITFDTRKALAKDIQALKSISQFDLEGAYLKLNALYDSVTDLPQREPSKEWQDKATDNTQATVNTDTTHMMSVLNSFWDSLRSLVVINYNHKPINALLPPAEYQQLIAGIQLQLDIAQVALIKGEPVIYQQALSRIANAITVHFDTESNTVTSFLSSLTALQQLNPSPNLPLPRDSLMAMKSLMQEWNSRRISAPETSAPEIETKAEPVSPSVDVKVEVTTKANTDQPADNLSSDSEEPIVQPEEALKPATEEQTNSTTTNTGDDA</sequence>